<keyword evidence="3 6" id="KW-0812">Transmembrane</keyword>
<dbReference type="Proteomes" id="UP000282892">
    <property type="component" value="Chromosome"/>
</dbReference>
<feature type="transmembrane region" description="Helical" evidence="6">
    <location>
        <begin position="106"/>
        <end position="127"/>
    </location>
</feature>
<name>A0A3T0I4M7_9BACI</name>
<evidence type="ECO:0000256" key="4">
    <source>
        <dbReference type="ARBA" id="ARBA00022989"/>
    </source>
</evidence>
<feature type="transmembrane region" description="Helical" evidence="6">
    <location>
        <begin position="321"/>
        <end position="344"/>
    </location>
</feature>
<keyword evidence="2" id="KW-0813">Transport</keyword>
<evidence type="ECO:0000256" key="2">
    <source>
        <dbReference type="ARBA" id="ARBA00022448"/>
    </source>
</evidence>
<evidence type="ECO:0000259" key="7">
    <source>
        <dbReference type="PROSITE" id="PS50850"/>
    </source>
</evidence>
<gene>
    <name evidence="8" type="ORF">CHR53_25320</name>
</gene>
<evidence type="ECO:0000256" key="3">
    <source>
        <dbReference type="ARBA" id="ARBA00022692"/>
    </source>
</evidence>
<feature type="transmembrane region" description="Helical" evidence="6">
    <location>
        <begin position="231"/>
        <end position="254"/>
    </location>
</feature>
<dbReference type="InterPro" id="IPR036259">
    <property type="entry name" value="MFS_trans_sf"/>
</dbReference>
<dbReference type="GO" id="GO:0022857">
    <property type="term" value="F:transmembrane transporter activity"/>
    <property type="evidence" value="ECO:0007669"/>
    <property type="project" value="InterPro"/>
</dbReference>
<feature type="transmembrane region" description="Helical" evidence="6">
    <location>
        <begin position="266"/>
        <end position="285"/>
    </location>
</feature>
<dbReference type="EMBL" id="CP022572">
    <property type="protein sequence ID" value="AZU64290.1"/>
    <property type="molecule type" value="Genomic_DNA"/>
</dbReference>
<evidence type="ECO:0000256" key="5">
    <source>
        <dbReference type="ARBA" id="ARBA00023136"/>
    </source>
</evidence>
<sequence length="421" mass="45064">MKQEKKGKIHFAWWVLLGLSIMIGLARGGINNAGGMFLTPVSKDLGIGMGSLTLYFSISSIATMIFLPIAGKMMAKYDIRALLIGAIILQAGSFAMFGFMNSVWGWYIFSIPMAIGSIFVAQMAGPVIINRWFKKHNGLALGIMMAAVGAFGAVIQPIVGDLIPTQGWRNTYIILGVTVIIIVIPIVLLTIRMKPEHKGLLPYGMEHGQNEESQTAAANKGVTFAVAKKSLAFYSLLLFFFFMTAIGSFAQHIAPYAMGIGYDIQFAGKVMGAFMIGMLVGALAFGALTDKIGAKNTAIFSMISGLVSIILLIMIPGNPVVFSFAIGIFGFVTSSIGTLGPLLTSAVFGTKEYSQIFATVAIGLALAGIVALPGYGFVYDITGSYTLVLYTIIIMLLINIVLVILAFKGKKKLENAGLWNE</sequence>
<feature type="transmembrane region" description="Helical" evidence="6">
    <location>
        <begin position="171"/>
        <end position="191"/>
    </location>
</feature>
<dbReference type="Pfam" id="PF07690">
    <property type="entry name" value="MFS_1"/>
    <property type="match status" value="1"/>
</dbReference>
<dbReference type="KEGG" id="nmk:CHR53_25320"/>
<keyword evidence="5 6" id="KW-0472">Membrane</keyword>
<dbReference type="STRING" id="1193713.GCA_001636315_01963"/>
<dbReference type="OrthoDB" id="182417at2"/>
<keyword evidence="4 6" id="KW-1133">Transmembrane helix</keyword>
<dbReference type="InterPro" id="IPR011701">
    <property type="entry name" value="MFS"/>
</dbReference>
<feature type="transmembrane region" description="Helical" evidence="6">
    <location>
        <begin position="50"/>
        <end position="69"/>
    </location>
</feature>
<dbReference type="RefSeq" id="WP_127488995.1">
    <property type="nucleotide sequence ID" value="NZ_CP022572.1"/>
</dbReference>
<evidence type="ECO:0000256" key="1">
    <source>
        <dbReference type="ARBA" id="ARBA00004651"/>
    </source>
</evidence>
<feature type="domain" description="Major facilitator superfamily (MFS) profile" evidence="7">
    <location>
        <begin position="12"/>
        <end position="411"/>
    </location>
</feature>
<dbReference type="PANTHER" id="PTHR11360:SF284">
    <property type="entry name" value="EG:103B4.3 PROTEIN-RELATED"/>
    <property type="match status" value="1"/>
</dbReference>
<protein>
    <submittedName>
        <fullName evidence="8">MFS transporter</fullName>
    </submittedName>
</protein>
<organism evidence="8 9">
    <name type="scientific">Neobacillus mesonae</name>
    <dbReference type="NCBI Taxonomy" id="1193713"/>
    <lineage>
        <taxon>Bacteria</taxon>
        <taxon>Bacillati</taxon>
        <taxon>Bacillota</taxon>
        <taxon>Bacilli</taxon>
        <taxon>Bacillales</taxon>
        <taxon>Bacillaceae</taxon>
        <taxon>Neobacillus</taxon>
    </lineage>
</organism>
<dbReference type="GO" id="GO:0005886">
    <property type="term" value="C:plasma membrane"/>
    <property type="evidence" value="ECO:0007669"/>
    <property type="project" value="UniProtKB-SubCell"/>
</dbReference>
<proteinExistence type="predicted"/>
<dbReference type="InterPro" id="IPR020846">
    <property type="entry name" value="MFS_dom"/>
</dbReference>
<dbReference type="Gene3D" id="1.20.1250.20">
    <property type="entry name" value="MFS general substrate transporter like domains"/>
    <property type="match status" value="2"/>
</dbReference>
<dbReference type="PROSITE" id="PS50850">
    <property type="entry name" value="MFS"/>
    <property type="match status" value="1"/>
</dbReference>
<feature type="transmembrane region" description="Helical" evidence="6">
    <location>
        <begin position="297"/>
        <end position="315"/>
    </location>
</feature>
<feature type="transmembrane region" description="Helical" evidence="6">
    <location>
        <begin position="356"/>
        <end position="375"/>
    </location>
</feature>
<dbReference type="AlphaFoldDB" id="A0A3T0I4M7"/>
<reference evidence="8 9" key="1">
    <citation type="submission" date="2017-07" db="EMBL/GenBank/DDBJ databases">
        <title>The complete genome sequence of Bacillus mesonae strain H20-5, an efficient strain improving plant abiotic stress resistance.</title>
        <authorList>
            <person name="Kim S.Y."/>
            <person name="Song H."/>
            <person name="Sang M.K."/>
            <person name="Weon H.-Y."/>
            <person name="Song J."/>
        </authorList>
    </citation>
    <scope>NUCLEOTIDE SEQUENCE [LARGE SCALE GENOMIC DNA]</scope>
    <source>
        <strain evidence="8 9">H20-5</strain>
    </source>
</reference>
<evidence type="ECO:0000256" key="6">
    <source>
        <dbReference type="SAM" id="Phobius"/>
    </source>
</evidence>
<evidence type="ECO:0000313" key="8">
    <source>
        <dbReference type="EMBL" id="AZU64290.1"/>
    </source>
</evidence>
<dbReference type="InterPro" id="IPR050327">
    <property type="entry name" value="Proton-linked_MCT"/>
</dbReference>
<feature type="transmembrane region" description="Helical" evidence="6">
    <location>
        <begin position="81"/>
        <end position="100"/>
    </location>
</feature>
<feature type="transmembrane region" description="Helical" evidence="6">
    <location>
        <begin position="12"/>
        <end position="30"/>
    </location>
</feature>
<feature type="transmembrane region" description="Helical" evidence="6">
    <location>
        <begin position="387"/>
        <end position="407"/>
    </location>
</feature>
<feature type="transmembrane region" description="Helical" evidence="6">
    <location>
        <begin position="139"/>
        <end position="159"/>
    </location>
</feature>
<accession>A0A3T0I4M7</accession>
<keyword evidence="9" id="KW-1185">Reference proteome</keyword>
<dbReference type="PANTHER" id="PTHR11360">
    <property type="entry name" value="MONOCARBOXYLATE TRANSPORTER"/>
    <property type="match status" value="1"/>
</dbReference>
<evidence type="ECO:0000313" key="9">
    <source>
        <dbReference type="Proteomes" id="UP000282892"/>
    </source>
</evidence>
<comment type="subcellular location">
    <subcellularLocation>
        <location evidence="1">Cell membrane</location>
        <topology evidence="1">Multi-pass membrane protein</topology>
    </subcellularLocation>
</comment>
<dbReference type="SUPFAM" id="SSF103473">
    <property type="entry name" value="MFS general substrate transporter"/>
    <property type="match status" value="1"/>
</dbReference>